<evidence type="ECO:0000313" key="2">
    <source>
        <dbReference type="EMBL" id="PWE16657.1"/>
    </source>
</evidence>
<feature type="transmembrane region" description="Helical" evidence="1">
    <location>
        <begin position="82"/>
        <end position="102"/>
    </location>
</feature>
<keyword evidence="1" id="KW-1133">Transmembrane helix</keyword>
<sequence length="105" mass="11298">MDAVEPVLEFLRRGFDEVNAVQGLLIAAAAALLLPNWRRLPVFVLGATAAHIAIDVFAPAIAGEAAFRLPPLLEAGFWRTTASLLAGYLVVIPVLALAKRLVLRR</sequence>
<proteinExistence type="predicted"/>
<feature type="transmembrane region" description="Helical" evidence="1">
    <location>
        <begin position="42"/>
        <end position="62"/>
    </location>
</feature>
<gene>
    <name evidence="2" type="ORF">DDZ18_12070</name>
</gene>
<evidence type="ECO:0000256" key="1">
    <source>
        <dbReference type="SAM" id="Phobius"/>
    </source>
</evidence>
<feature type="transmembrane region" description="Helical" evidence="1">
    <location>
        <begin position="20"/>
        <end position="37"/>
    </location>
</feature>
<keyword evidence="1" id="KW-0472">Membrane</keyword>
<keyword evidence="3" id="KW-1185">Reference proteome</keyword>
<keyword evidence="1" id="KW-0812">Transmembrane</keyword>
<accession>A0A2U2BRL4</accession>
<evidence type="ECO:0000313" key="3">
    <source>
        <dbReference type="Proteomes" id="UP000245168"/>
    </source>
</evidence>
<dbReference type="AlphaFoldDB" id="A0A2U2BRL4"/>
<name>A0A2U2BRL4_9PROT</name>
<dbReference type="EMBL" id="QEXV01000006">
    <property type="protein sequence ID" value="PWE16657.1"/>
    <property type="molecule type" value="Genomic_DNA"/>
</dbReference>
<comment type="caution">
    <text evidence="2">The sequence shown here is derived from an EMBL/GenBank/DDBJ whole genome shotgun (WGS) entry which is preliminary data.</text>
</comment>
<protein>
    <submittedName>
        <fullName evidence="2">Uncharacterized protein</fullName>
    </submittedName>
</protein>
<organism evidence="2 3">
    <name type="scientific">Marinicauda salina</name>
    <dbReference type="NCBI Taxonomy" id="2135793"/>
    <lineage>
        <taxon>Bacteria</taxon>
        <taxon>Pseudomonadati</taxon>
        <taxon>Pseudomonadota</taxon>
        <taxon>Alphaproteobacteria</taxon>
        <taxon>Maricaulales</taxon>
        <taxon>Maricaulaceae</taxon>
        <taxon>Marinicauda</taxon>
    </lineage>
</organism>
<reference evidence="3" key="1">
    <citation type="submission" date="2018-05" db="EMBL/GenBank/DDBJ databases">
        <authorList>
            <person name="Liu B.-T."/>
        </authorList>
    </citation>
    <scope>NUCLEOTIDE SEQUENCE [LARGE SCALE GENOMIC DNA]</scope>
    <source>
        <strain evidence="3">WD6-1</strain>
    </source>
</reference>
<dbReference type="Proteomes" id="UP000245168">
    <property type="component" value="Unassembled WGS sequence"/>
</dbReference>
<dbReference type="OrthoDB" id="7205804at2"/>